<name>A0ABT5F6G1_9BACT</name>
<dbReference type="PANTHER" id="PTHR46082:SF6">
    <property type="entry name" value="AAA+ ATPASE DOMAIN-CONTAINING PROTEIN-RELATED"/>
    <property type="match status" value="1"/>
</dbReference>
<reference evidence="2 3" key="1">
    <citation type="submission" date="2022-11" db="EMBL/GenBank/DDBJ databases">
        <title>Minimal conservation of predation-associated metabolite biosynthetic gene clusters underscores biosynthetic potential of Myxococcota including descriptions for ten novel species: Archangium lansinium sp. nov., Myxococcus landrumus sp. nov., Nannocystis bai.</title>
        <authorList>
            <person name="Ahearne A."/>
            <person name="Stevens C."/>
            <person name="Dowd S."/>
        </authorList>
    </citation>
    <scope>NUCLEOTIDE SEQUENCE [LARGE SCALE GENOMIC DNA]</scope>
    <source>
        <strain evidence="2 3">RJM3</strain>
    </source>
</reference>
<organism evidence="2 3">
    <name type="scientific">Polyangium mundeleinium</name>
    <dbReference type="NCBI Taxonomy" id="2995306"/>
    <lineage>
        <taxon>Bacteria</taxon>
        <taxon>Pseudomonadati</taxon>
        <taxon>Myxococcota</taxon>
        <taxon>Polyangia</taxon>
        <taxon>Polyangiales</taxon>
        <taxon>Polyangiaceae</taxon>
        <taxon>Polyangium</taxon>
    </lineage>
</organism>
<comment type="caution">
    <text evidence="2">The sequence shown here is derived from an EMBL/GenBank/DDBJ whole genome shotgun (WGS) entry which is preliminary data.</text>
</comment>
<feature type="domain" description="NACHT" evidence="1">
    <location>
        <begin position="430"/>
        <end position="549"/>
    </location>
</feature>
<proteinExistence type="predicted"/>
<dbReference type="RefSeq" id="WP_271927704.1">
    <property type="nucleotide sequence ID" value="NZ_JAQNDO010000001.1"/>
</dbReference>
<accession>A0ABT5F6G1</accession>
<dbReference type="InterPro" id="IPR035994">
    <property type="entry name" value="Nucleoside_phosphorylase_sf"/>
</dbReference>
<dbReference type="CDD" id="cd00267">
    <property type="entry name" value="ABC_ATPase"/>
    <property type="match status" value="1"/>
</dbReference>
<dbReference type="Gene3D" id="3.40.50.300">
    <property type="entry name" value="P-loop containing nucleotide triphosphate hydrolases"/>
    <property type="match status" value="1"/>
</dbReference>
<sequence length="1367" mass="151199">MAANDDHIRAEALAARTTVAVITALPKEMVAMKKMLDGCVSYSTPGKAPGEYVLGEIPAKGGGTHAVVLACSWMGENLAAANVAIVLERLPSVSNVLMVGIAGAVPDPEKLDHDVRLGDIVVSDHNGVIQYDHDKEVLRDGVVERLPRHPPRPSGARLLTADRDLQVAELEGHRSWEAHFARAHGLEWARRPTHIDDDDVLHRSNNPKEVVGRAARSTGEPRVFRGPIASANKLLKNARLRDRLRDTFGVKAAEMEGAGVADSAWLNAVGYLVVRGTCDYCDEHKADRWQGYAAMISAAYARALLEQMRTADPGPTVDRSAQGDTIQGPVAVVHNHAPVTTQVIVNGPAMFAGAPSAVPESVLWHDFGSYIGRILQDGVPSLLPSPLQTALNGDVEPLLPEALHVFRHFEKDGSNPPLQFSEVFNTQDSAPIILVGESGIGKSSLLAQLRFRQARAFVNGSSTVVPVLIRLRNCIPSVGILDLVQHSLSGLDGSPTTESLRALLRQGRLFLLLDAFDEVVDQSRQAVERELQMILGEYKATRAIISTRPMRVPTWAGARRYRVEDLSPERAERLLKLHLPGKHARFSNQVRDRRLERLTSNTLLLTLLVLLFRSSGSIPTGRMQILREVVESVRRIELAKDRFERDLDWDVKVRLLSCLAFRTAREGEGYSLDDSSAREALRSAVRQLEESRDMPFGVSLPEVLSNIESTGFVRREGDGVTFWHRAFLEYFAAVEVSRLLSLGRLDLADMVSRTRYATILPMALAMLPESSRELVSAAGKLNCFAAAEAVAELGGAGSNLFVEEVLPQLRKCCLSDYSQVRTAGFAALSRLAGSSVDATLADMLDVGTPDIQVSALIEMARRQMPNVRAAIDGRLEWKIFDEISLASGSEAIFRALGEIGDEDAQRTLLRMWKAASVRWPGAHASYALRTIARRGMLRSQIESELVEWFVSDQVDDNYGTVEDLAGVLKVTGSIAVARAVADRVVRTGGSRRGHGWPTSDVDVLASFDEPLVVRLIADNACNRSLPVETRLAFARALATSAGEIPFDSCIVLCTDDDCRVRAEGIDAAVRFPFAWIEEHVLRAMLDVSHRDVSASRRGHERLQSACIKLLARHGQLRLLLLEGNSPRLMYRIPLELLMSFMGAQRMRDLVPLVSRFISRDMDTRFLACAALALGEVGELTFAREVFEHILAAPNRELYTESELIRGAHRLPPDEAIRWIDRTWSMNGHDRRTMSAYMSGVYIEALEKVGTEQARQRLMALLEREASEEEHDRLDEFRALYEIATSEMEGWLVALYESDRFSGRYERGWILSMLGKVGSDRILKVLAQGMNAADSWQRNVAFRASQEIWHRMGYVWFNGEERLAGAGA</sequence>
<dbReference type="PANTHER" id="PTHR46082">
    <property type="entry name" value="ATP/GTP-BINDING PROTEIN-RELATED"/>
    <property type="match status" value="1"/>
</dbReference>
<dbReference type="Pfam" id="PF01048">
    <property type="entry name" value="PNP_UDP_1"/>
    <property type="match status" value="1"/>
</dbReference>
<dbReference type="InterPro" id="IPR016024">
    <property type="entry name" value="ARM-type_fold"/>
</dbReference>
<evidence type="ECO:0000313" key="2">
    <source>
        <dbReference type="EMBL" id="MDC0748676.1"/>
    </source>
</evidence>
<dbReference type="Gene3D" id="1.25.10.10">
    <property type="entry name" value="Leucine-rich Repeat Variant"/>
    <property type="match status" value="2"/>
</dbReference>
<keyword evidence="3" id="KW-1185">Reference proteome</keyword>
<dbReference type="SUPFAM" id="SSF53167">
    <property type="entry name" value="Purine and uridine phosphorylases"/>
    <property type="match status" value="1"/>
</dbReference>
<dbReference type="InterPro" id="IPR053137">
    <property type="entry name" value="NLR-like"/>
</dbReference>
<dbReference type="InterPro" id="IPR007111">
    <property type="entry name" value="NACHT_NTPase"/>
</dbReference>
<evidence type="ECO:0000313" key="3">
    <source>
        <dbReference type="Proteomes" id="UP001221411"/>
    </source>
</evidence>
<gene>
    <name evidence="2" type="ORF">POL67_45530</name>
</gene>
<dbReference type="InterPro" id="IPR027417">
    <property type="entry name" value="P-loop_NTPase"/>
</dbReference>
<dbReference type="CDD" id="cd09008">
    <property type="entry name" value="MTAN"/>
    <property type="match status" value="1"/>
</dbReference>
<dbReference type="InterPro" id="IPR000845">
    <property type="entry name" value="Nucleoside_phosphorylase_d"/>
</dbReference>
<dbReference type="Proteomes" id="UP001221411">
    <property type="component" value="Unassembled WGS sequence"/>
</dbReference>
<protein>
    <submittedName>
        <fullName evidence="2">NACHT domain-containing protein</fullName>
    </submittedName>
</protein>
<dbReference type="SUPFAM" id="SSF52540">
    <property type="entry name" value="P-loop containing nucleoside triphosphate hydrolases"/>
    <property type="match status" value="1"/>
</dbReference>
<dbReference type="PROSITE" id="PS50837">
    <property type="entry name" value="NACHT"/>
    <property type="match status" value="1"/>
</dbReference>
<dbReference type="InterPro" id="IPR011989">
    <property type="entry name" value="ARM-like"/>
</dbReference>
<dbReference type="SUPFAM" id="SSF48371">
    <property type="entry name" value="ARM repeat"/>
    <property type="match status" value="1"/>
</dbReference>
<dbReference type="EMBL" id="JAQNDO010000001">
    <property type="protein sequence ID" value="MDC0748676.1"/>
    <property type="molecule type" value="Genomic_DNA"/>
</dbReference>
<dbReference type="Gene3D" id="3.40.50.1580">
    <property type="entry name" value="Nucleoside phosphorylase domain"/>
    <property type="match status" value="1"/>
</dbReference>
<dbReference type="Pfam" id="PF05729">
    <property type="entry name" value="NACHT"/>
    <property type="match status" value="1"/>
</dbReference>
<evidence type="ECO:0000259" key="1">
    <source>
        <dbReference type="PROSITE" id="PS50837"/>
    </source>
</evidence>